<feature type="domain" description="HTH cro/C1-type" evidence="1">
    <location>
        <begin position="32"/>
        <end position="83"/>
    </location>
</feature>
<proteinExistence type="predicted"/>
<dbReference type="PANTHER" id="PTHR35010">
    <property type="entry name" value="BLL4672 PROTEIN-RELATED"/>
    <property type="match status" value="1"/>
</dbReference>
<sequence>MTSGNELRAFLTSRRAAISPQEAGLPVPATTRRVKGLRREEVAILAGVSVDYYVKLEQGRAGNVSDQVIEAVGRALRLDDVESRHLRSLLRPGSGPAPGVVKARPALLSMVHALNVPAVIHGPHLEVLGANHAAKALIADFDAMPVAQRNTARWTFLDPRARIVYPDWSRVAGGVVAFLRASSVDADDEVLRRLVAELSAASDEFARMWAAYRLSDHRYGVKRFFNEVVGELRLNFHTMRSPDGRPQSVVIYSADTGSPSEEKLRLLSSWTAASPAPPPR</sequence>
<dbReference type="GO" id="GO:0003677">
    <property type="term" value="F:DNA binding"/>
    <property type="evidence" value="ECO:0007669"/>
    <property type="project" value="InterPro"/>
</dbReference>
<dbReference type="Pfam" id="PF17765">
    <property type="entry name" value="MLTR_LBD"/>
    <property type="match status" value="1"/>
</dbReference>
<evidence type="ECO:0000313" key="3">
    <source>
        <dbReference type="Proteomes" id="UP001058003"/>
    </source>
</evidence>
<dbReference type="Pfam" id="PF13560">
    <property type="entry name" value="HTH_31"/>
    <property type="match status" value="1"/>
</dbReference>
<dbReference type="CDD" id="cd00093">
    <property type="entry name" value="HTH_XRE"/>
    <property type="match status" value="1"/>
</dbReference>
<dbReference type="Proteomes" id="UP001058003">
    <property type="component" value="Chromosome"/>
</dbReference>
<gene>
    <name evidence="2" type="ORF">Daura_45505</name>
</gene>
<dbReference type="SUPFAM" id="SSF47413">
    <property type="entry name" value="lambda repressor-like DNA-binding domains"/>
    <property type="match status" value="1"/>
</dbReference>
<dbReference type="InterPro" id="IPR041413">
    <property type="entry name" value="MLTR_LBD"/>
</dbReference>
<dbReference type="PROSITE" id="PS50943">
    <property type="entry name" value="HTH_CROC1"/>
    <property type="match status" value="1"/>
</dbReference>
<evidence type="ECO:0000313" key="2">
    <source>
        <dbReference type="EMBL" id="UWZ53696.1"/>
    </source>
</evidence>
<evidence type="ECO:0000259" key="1">
    <source>
        <dbReference type="PROSITE" id="PS50943"/>
    </source>
</evidence>
<dbReference type="InterPro" id="IPR010982">
    <property type="entry name" value="Lambda_DNA-bd_dom_sf"/>
</dbReference>
<dbReference type="AlphaFoldDB" id="A0A9Q9MII1"/>
<dbReference type="KEGG" id="daur:Daura_45505"/>
<dbReference type="Gene3D" id="1.10.260.40">
    <property type="entry name" value="lambda repressor-like DNA-binding domains"/>
    <property type="match status" value="1"/>
</dbReference>
<dbReference type="SMART" id="SM00530">
    <property type="entry name" value="HTH_XRE"/>
    <property type="match status" value="1"/>
</dbReference>
<accession>A0A9Q9MII1</accession>
<keyword evidence="3" id="KW-1185">Reference proteome</keyword>
<reference evidence="2" key="1">
    <citation type="submission" date="2021-04" db="EMBL/GenBank/DDBJ databases">
        <title>Dactylosporangium aurantiacum NRRL B-8018 full assembly.</title>
        <authorList>
            <person name="Hartkoorn R.C."/>
            <person name="Beaudoing E."/>
            <person name="Hot D."/>
        </authorList>
    </citation>
    <scope>NUCLEOTIDE SEQUENCE</scope>
    <source>
        <strain evidence="2">NRRL B-8018</strain>
    </source>
</reference>
<dbReference type="RefSeq" id="WP_033365537.1">
    <property type="nucleotide sequence ID" value="NZ_CP073767.1"/>
</dbReference>
<protein>
    <submittedName>
        <fullName evidence="2">Helix-turn-helix domain-containing protein</fullName>
    </submittedName>
</protein>
<dbReference type="EMBL" id="CP073767">
    <property type="protein sequence ID" value="UWZ53696.1"/>
    <property type="molecule type" value="Genomic_DNA"/>
</dbReference>
<organism evidence="2 3">
    <name type="scientific">Dactylosporangium aurantiacum</name>
    <dbReference type="NCBI Taxonomy" id="35754"/>
    <lineage>
        <taxon>Bacteria</taxon>
        <taxon>Bacillati</taxon>
        <taxon>Actinomycetota</taxon>
        <taxon>Actinomycetes</taxon>
        <taxon>Micromonosporales</taxon>
        <taxon>Micromonosporaceae</taxon>
        <taxon>Dactylosporangium</taxon>
    </lineage>
</organism>
<dbReference type="InterPro" id="IPR001387">
    <property type="entry name" value="Cro/C1-type_HTH"/>
</dbReference>
<name>A0A9Q9MII1_9ACTN</name>
<dbReference type="Gene3D" id="3.30.450.180">
    <property type="match status" value="1"/>
</dbReference>
<dbReference type="PANTHER" id="PTHR35010:SF2">
    <property type="entry name" value="BLL4672 PROTEIN"/>
    <property type="match status" value="1"/>
</dbReference>